<dbReference type="InterPro" id="IPR012675">
    <property type="entry name" value="Beta-grasp_dom_sf"/>
</dbReference>
<dbReference type="SUPFAM" id="SSF54665">
    <property type="entry name" value="CO dehydrogenase molybdoprotein N-domain-like"/>
    <property type="match status" value="1"/>
</dbReference>
<dbReference type="InterPro" id="IPR008274">
    <property type="entry name" value="AldOxase/xan_DH_MoCoBD1"/>
</dbReference>
<dbReference type="Pfam" id="PF00111">
    <property type="entry name" value="Fer2"/>
    <property type="match status" value="1"/>
</dbReference>
<proteinExistence type="inferred from homology"/>
<feature type="domain" description="2Fe-2S ferredoxin-type" evidence="5">
    <location>
        <begin position="1"/>
        <end position="74"/>
    </location>
</feature>
<dbReference type="Gene3D" id="3.10.20.30">
    <property type="match status" value="1"/>
</dbReference>
<gene>
    <name evidence="6" type="primary">xdhB2</name>
    <name evidence="6" type="ORF">ERS852471_01250</name>
</gene>
<dbReference type="PROSITE" id="PS00197">
    <property type="entry name" value="2FE2S_FER_1"/>
    <property type="match status" value="1"/>
</dbReference>
<dbReference type="GO" id="GO:0033727">
    <property type="term" value="F:aldehyde dehydrogenase (FAD-independent) activity"/>
    <property type="evidence" value="ECO:0007669"/>
    <property type="project" value="UniProtKB-EC"/>
</dbReference>
<evidence type="ECO:0000256" key="1">
    <source>
        <dbReference type="ARBA" id="ARBA00006849"/>
    </source>
</evidence>
<keyword evidence="2" id="KW-0479">Metal-binding</keyword>
<dbReference type="InterPro" id="IPR046867">
    <property type="entry name" value="AldOxase/xan_DH_MoCoBD2"/>
</dbReference>
<evidence type="ECO:0000256" key="4">
    <source>
        <dbReference type="ARBA" id="ARBA00023004"/>
    </source>
</evidence>
<dbReference type="InterPro" id="IPR001041">
    <property type="entry name" value="2Fe-2S_ferredoxin-type"/>
</dbReference>
<dbReference type="PROSITE" id="PS51085">
    <property type="entry name" value="2FE2S_FER_2"/>
    <property type="match status" value="1"/>
</dbReference>
<dbReference type="InterPro" id="IPR017697">
    <property type="entry name" value="Xdh"/>
</dbReference>
<dbReference type="PANTHER" id="PTHR11908:SF157">
    <property type="entry name" value="XANTHINE DEHYDROGENASE SUBUNIT D-RELATED"/>
    <property type="match status" value="1"/>
</dbReference>
<dbReference type="OrthoDB" id="9759099at2"/>
<dbReference type="InterPro" id="IPR037165">
    <property type="entry name" value="AldOxase/xan_DH_Mopterin-bd_sf"/>
</dbReference>
<keyword evidence="4" id="KW-0408">Iron</keyword>
<dbReference type="InterPro" id="IPR036856">
    <property type="entry name" value="Ald_Oxase/Xan_DH_a/b_sf"/>
</dbReference>
<dbReference type="PANTHER" id="PTHR11908">
    <property type="entry name" value="XANTHINE DEHYDROGENASE"/>
    <property type="match status" value="1"/>
</dbReference>
<dbReference type="EC" id="1.2.99.7" evidence="6"/>
<dbReference type="SUPFAM" id="SSF47741">
    <property type="entry name" value="CO dehydrogenase ISP C-domain like"/>
    <property type="match status" value="1"/>
</dbReference>
<dbReference type="Pfam" id="PF01315">
    <property type="entry name" value="Ald_Xan_dh_C"/>
    <property type="match status" value="1"/>
</dbReference>
<dbReference type="Gene3D" id="1.10.150.120">
    <property type="entry name" value="[2Fe-2S]-binding domain"/>
    <property type="match status" value="1"/>
</dbReference>
<comment type="similarity">
    <text evidence="1">Belongs to the xanthine dehydrogenase family.</text>
</comment>
<evidence type="ECO:0000256" key="2">
    <source>
        <dbReference type="ARBA" id="ARBA00022723"/>
    </source>
</evidence>
<evidence type="ECO:0000259" key="5">
    <source>
        <dbReference type="PROSITE" id="PS51085"/>
    </source>
</evidence>
<dbReference type="GO" id="GO:0005506">
    <property type="term" value="F:iron ion binding"/>
    <property type="evidence" value="ECO:0007669"/>
    <property type="project" value="InterPro"/>
</dbReference>
<dbReference type="GO" id="GO:0051537">
    <property type="term" value="F:2 iron, 2 sulfur cluster binding"/>
    <property type="evidence" value="ECO:0007669"/>
    <property type="project" value="InterPro"/>
</dbReference>
<dbReference type="Pfam" id="PF02738">
    <property type="entry name" value="MoCoBD_1"/>
    <property type="match status" value="1"/>
</dbReference>
<organism evidence="6 7">
    <name type="scientific">Clostridium disporicum</name>
    <dbReference type="NCBI Taxonomy" id="84024"/>
    <lineage>
        <taxon>Bacteria</taxon>
        <taxon>Bacillati</taxon>
        <taxon>Bacillota</taxon>
        <taxon>Clostridia</taxon>
        <taxon>Eubacteriales</taxon>
        <taxon>Clostridiaceae</taxon>
        <taxon>Clostridium</taxon>
    </lineage>
</organism>
<evidence type="ECO:0000313" key="7">
    <source>
        <dbReference type="Proteomes" id="UP000095594"/>
    </source>
</evidence>
<dbReference type="InterPro" id="IPR006058">
    <property type="entry name" value="2Fe2S_fd_BS"/>
</dbReference>
<reference evidence="6 7" key="1">
    <citation type="submission" date="2015-09" db="EMBL/GenBank/DDBJ databases">
        <authorList>
            <consortium name="Pathogen Informatics"/>
        </authorList>
    </citation>
    <scope>NUCLEOTIDE SEQUENCE [LARGE SCALE GENOMIC DNA]</scope>
    <source>
        <strain evidence="6 7">2789STDY5834856</strain>
    </source>
</reference>
<dbReference type="InterPro" id="IPR000674">
    <property type="entry name" value="Ald_Oxase/Xan_DH_a/b"/>
</dbReference>
<sequence>MYTINVNGKDYTTTEDKKLLSFLRDDLRFTSVKDGCSEGACGTCTVLVDGKKFKACVQKVSKFEGKKIITVEGLTEREKSVYEHCFAEAGAVQCGFCIPGMVIAAKSLLDINNNPSLDEVKKAIRGNICRCTGYKKIEEAILMAARFFRENLEIPEEPKELHMNQRYKRPDVAEKVNGTGKFVDDLYLPGMIYAKAVRSKYPRAMVNKIDISKALEHQDCVRILLKKDVPDNVIGHMKKDWDVMIGEGEITRYVGDCIALVATNHKETLDEVCSLVEVDYTELTPITSPQDALHGDAPLIHKDGNIMARASLVRGNADEAIKNSKYVVTRKYKTPHQEHGFMEPECAIAAPEGDDGILLYSGGQSVYDEQREIAMMLKIPKEKVHCHTQLVGGGFGGKEDMSVQHLAALMAWHTKKPVKVKFSRQESLAYHTKRHPMEIEFTTACDENGILTGMKAVIIADTGAYASLGGPVLQRACTHAAGPYNYQNVDILGMSVYTNNMVSGAFRGFGAAQSCFAMENNLNILAEEVGISPWEIRYRNAIRPGQILPNGQIADESVGLVECLEAVKDIYESNPYAGIAVGWKNSGKGVGIIDSGRCKLLIKDGKVHVLTSAACMGQGIAIMCKTMLCEATGLEPQIVIHESADTIKTPDSGTSTASRQTVVTGEAVKRASMKLKEDLDKGLTLNELEGKEYFGEYHPMTDGLTSTKEFPVRHVSYSYGVQVVILNEKGKVEKVVAAYDVGTPVNIQAVEGQIEGGMVMGLGYALTEEFKCEDGYCKTKLGTLGLMRSTETPELEVKLVKGPGEIPLSFGAKGCGELCMIPTGAACSHAYYRLDGKLRTSMPLRETYYKK</sequence>
<evidence type="ECO:0000256" key="3">
    <source>
        <dbReference type="ARBA" id="ARBA00023002"/>
    </source>
</evidence>
<dbReference type="InterPro" id="IPR016208">
    <property type="entry name" value="Ald_Oxase/xanthine_DH-like"/>
</dbReference>
<dbReference type="Proteomes" id="UP000095594">
    <property type="component" value="Unassembled WGS sequence"/>
</dbReference>
<dbReference type="CDD" id="cd00207">
    <property type="entry name" value="fer2"/>
    <property type="match status" value="1"/>
</dbReference>
<dbReference type="Gene3D" id="3.90.1170.50">
    <property type="entry name" value="Aldehyde oxidase/xanthine dehydrogenase, a/b hammerhead"/>
    <property type="match status" value="1"/>
</dbReference>
<dbReference type="InterPro" id="IPR036884">
    <property type="entry name" value="2Fe-2S-bd_dom_sf"/>
</dbReference>
<dbReference type="InterPro" id="IPR036010">
    <property type="entry name" value="2Fe-2S_ferredoxin-like_sf"/>
</dbReference>
<dbReference type="EMBL" id="CYZX01000007">
    <property type="protein sequence ID" value="CUO27386.1"/>
    <property type="molecule type" value="Genomic_DNA"/>
</dbReference>
<protein>
    <submittedName>
        <fullName evidence="6">Xanthine dehydrogenase molybdopterin-binding subunit B</fullName>
        <ecNumber evidence="6">1.2.99.7</ecNumber>
    </submittedName>
</protein>
<dbReference type="AlphaFoldDB" id="A0A174DTD7"/>
<evidence type="ECO:0000313" key="6">
    <source>
        <dbReference type="EMBL" id="CUO27386.1"/>
    </source>
</evidence>
<dbReference type="SUPFAM" id="SSF54292">
    <property type="entry name" value="2Fe-2S ferredoxin-like"/>
    <property type="match status" value="1"/>
</dbReference>
<dbReference type="Pfam" id="PF01799">
    <property type="entry name" value="Fer2_2"/>
    <property type="match status" value="1"/>
</dbReference>
<dbReference type="RefSeq" id="WP_055264785.1">
    <property type="nucleotide sequence ID" value="NZ_CABIXQ010000007.1"/>
</dbReference>
<dbReference type="SUPFAM" id="SSF56003">
    <property type="entry name" value="Molybdenum cofactor-binding domain"/>
    <property type="match status" value="1"/>
</dbReference>
<accession>A0A174DTD7</accession>
<dbReference type="SMART" id="SM01008">
    <property type="entry name" value="Ald_Xan_dh_C"/>
    <property type="match status" value="1"/>
</dbReference>
<dbReference type="Pfam" id="PF20256">
    <property type="entry name" value="MoCoBD_2"/>
    <property type="match status" value="1"/>
</dbReference>
<keyword evidence="3 6" id="KW-0560">Oxidoreductase</keyword>
<dbReference type="InterPro" id="IPR002888">
    <property type="entry name" value="2Fe-2S-bd"/>
</dbReference>
<name>A0A174DTD7_9CLOT</name>
<dbReference type="NCBIfam" id="TIGR03311">
    <property type="entry name" value="Se_dep_XDH"/>
    <property type="match status" value="1"/>
</dbReference>
<dbReference type="Gene3D" id="3.30.365.10">
    <property type="entry name" value="Aldehyde oxidase/xanthine dehydrogenase, molybdopterin binding domain"/>
    <property type="match status" value="4"/>
</dbReference>